<dbReference type="InterPro" id="IPR009057">
    <property type="entry name" value="Homeodomain-like_sf"/>
</dbReference>
<dbReference type="SUPFAM" id="SSF51182">
    <property type="entry name" value="RmlC-like cupins"/>
    <property type="match status" value="1"/>
</dbReference>
<dbReference type="PROSITE" id="PS01124">
    <property type="entry name" value="HTH_ARAC_FAMILY_2"/>
    <property type="match status" value="1"/>
</dbReference>
<evidence type="ECO:0000313" key="6">
    <source>
        <dbReference type="EMBL" id="MDO6453468.1"/>
    </source>
</evidence>
<dbReference type="Pfam" id="PF12833">
    <property type="entry name" value="HTH_18"/>
    <property type="match status" value="1"/>
</dbReference>
<dbReference type="AlphaFoldDB" id="A0AAW7XJB4"/>
<dbReference type="PROSITE" id="PS00041">
    <property type="entry name" value="HTH_ARAC_FAMILY_1"/>
    <property type="match status" value="1"/>
</dbReference>
<proteinExistence type="predicted"/>
<feature type="domain" description="HTH araC/xylS-type" evidence="5">
    <location>
        <begin position="159"/>
        <end position="259"/>
    </location>
</feature>
<evidence type="ECO:0000256" key="1">
    <source>
        <dbReference type="ARBA" id="ARBA00022491"/>
    </source>
</evidence>
<protein>
    <submittedName>
        <fullName evidence="6">AraC family transcriptional regulator</fullName>
    </submittedName>
</protein>
<dbReference type="GO" id="GO:0043565">
    <property type="term" value="F:sequence-specific DNA binding"/>
    <property type="evidence" value="ECO:0007669"/>
    <property type="project" value="InterPro"/>
</dbReference>
<dbReference type="PANTHER" id="PTHR11019:SF199">
    <property type="entry name" value="HTH-TYPE TRANSCRIPTIONAL REGULATOR NIMR"/>
    <property type="match status" value="1"/>
</dbReference>
<gene>
    <name evidence="6" type="ORF">Q4490_07810</name>
</gene>
<dbReference type="FunFam" id="1.10.10.60:FF:000132">
    <property type="entry name" value="AraC family transcriptional regulator"/>
    <property type="match status" value="1"/>
</dbReference>
<keyword evidence="1" id="KW-0678">Repressor</keyword>
<dbReference type="RefSeq" id="WP_303549738.1">
    <property type="nucleotide sequence ID" value="NZ_JAUOPG010000004.1"/>
</dbReference>
<dbReference type="GO" id="GO:0003700">
    <property type="term" value="F:DNA-binding transcription factor activity"/>
    <property type="evidence" value="ECO:0007669"/>
    <property type="project" value="InterPro"/>
</dbReference>
<dbReference type="InterPro" id="IPR011051">
    <property type="entry name" value="RmlC_Cupin_sf"/>
</dbReference>
<dbReference type="EMBL" id="JAUOPG010000004">
    <property type="protein sequence ID" value="MDO6453468.1"/>
    <property type="molecule type" value="Genomic_DNA"/>
</dbReference>
<dbReference type="Gene3D" id="1.10.10.60">
    <property type="entry name" value="Homeodomain-like"/>
    <property type="match status" value="1"/>
</dbReference>
<name>A0AAW7XJB4_9GAMM</name>
<evidence type="ECO:0000256" key="2">
    <source>
        <dbReference type="ARBA" id="ARBA00023015"/>
    </source>
</evidence>
<dbReference type="Gene3D" id="2.60.120.10">
    <property type="entry name" value="Jelly Rolls"/>
    <property type="match status" value="1"/>
</dbReference>
<reference evidence="6" key="1">
    <citation type="submission" date="2023-07" db="EMBL/GenBank/DDBJ databases">
        <title>Genome content predicts the carbon catabolic preferences of heterotrophic bacteria.</title>
        <authorList>
            <person name="Gralka M."/>
        </authorList>
    </citation>
    <scope>NUCLEOTIDE SEQUENCE</scope>
    <source>
        <strain evidence="6">I2M16</strain>
    </source>
</reference>
<evidence type="ECO:0000259" key="5">
    <source>
        <dbReference type="PROSITE" id="PS01124"/>
    </source>
</evidence>
<dbReference type="SUPFAM" id="SSF46689">
    <property type="entry name" value="Homeodomain-like"/>
    <property type="match status" value="1"/>
</dbReference>
<accession>A0AAW7XJB4</accession>
<dbReference type="InterPro" id="IPR018060">
    <property type="entry name" value="HTH_AraC"/>
</dbReference>
<keyword evidence="3" id="KW-0238">DNA-binding</keyword>
<dbReference type="PANTHER" id="PTHR11019">
    <property type="entry name" value="HTH-TYPE TRANSCRIPTIONAL REGULATOR NIMR"/>
    <property type="match status" value="1"/>
</dbReference>
<dbReference type="SMART" id="SM00342">
    <property type="entry name" value="HTH_ARAC"/>
    <property type="match status" value="1"/>
</dbReference>
<dbReference type="Proteomes" id="UP001169862">
    <property type="component" value="Unassembled WGS sequence"/>
</dbReference>
<comment type="caution">
    <text evidence="6">The sequence shown here is derived from an EMBL/GenBank/DDBJ whole genome shotgun (WGS) entry which is preliminary data.</text>
</comment>
<dbReference type="InterPro" id="IPR018062">
    <property type="entry name" value="HTH_AraC-typ_CS"/>
</dbReference>
<evidence type="ECO:0000256" key="3">
    <source>
        <dbReference type="ARBA" id="ARBA00023125"/>
    </source>
</evidence>
<dbReference type="PRINTS" id="PR00032">
    <property type="entry name" value="HTHARAC"/>
</dbReference>
<keyword evidence="4" id="KW-0804">Transcription</keyword>
<dbReference type="InterPro" id="IPR020449">
    <property type="entry name" value="Tscrpt_reg_AraC-type_HTH"/>
</dbReference>
<sequence length="261" mass="30367">MSFEWIDQPLTEQDASRSPVRIRSQVVEPRRRCPSISYPWHQWICATHGTLTVMVDSTWYVVPPRQALWIPSGTQYSLATMDGAEFTCVSIEATVEVNLADHCTMFRVSSLLIELLEEADHIRQTKEVSSYVGLLQRIIVEQLHRQKEQDFRLPWPSNERLITICQQVYLHPDDTRTLEQWAVLLGISSRTLTRLFTEDMGISFRAWRYRLRLCRALEWLCHARPVTEIAQELGYANPSAFAYMFKESMGCTPSEWRSPAR</sequence>
<dbReference type="InterPro" id="IPR014710">
    <property type="entry name" value="RmlC-like_jellyroll"/>
</dbReference>
<evidence type="ECO:0000313" key="7">
    <source>
        <dbReference type="Proteomes" id="UP001169862"/>
    </source>
</evidence>
<keyword evidence="2" id="KW-0805">Transcription regulation</keyword>
<organism evidence="6 7">
    <name type="scientific">Neptunomonas phycophila</name>
    <dbReference type="NCBI Taxonomy" id="1572645"/>
    <lineage>
        <taxon>Bacteria</taxon>
        <taxon>Pseudomonadati</taxon>
        <taxon>Pseudomonadota</taxon>
        <taxon>Gammaproteobacteria</taxon>
        <taxon>Oceanospirillales</taxon>
        <taxon>Oceanospirillaceae</taxon>
        <taxon>Neptunomonas</taxon>
    </lineage>
</organism>
<evidence type="ECO:0000256" key="4">
    <source>
        <dbReference type="ARBA" id="ARBA00023163"/>
    </source>
</evidence>